<evidence type="ECO:0000313" key="1">
    <source>
        <dbReference type="EMBL" id="RWR96997.1"/>
    </source>
</evidence>
<accession>A0A443Q1W1</accession>
<name>A0A443Q1W1_9MAGN</name>
<reference evidence="1 2" key="1">
    <citation type="journal article" date="2019" name="Nat. Plants">
        <title>Stout camphor tree genome fills gaps in understanding of flowering plant genome evolution.</title>
        <authorList>
            <person name="Chaw S.M."/>
            <person name="Liu Y.C."/>
            <person name="Wu Y.W."/>
            <person name="Wang H.Y."/>
            <person name="Lin C.I."/>
            <person name="Wu C.S."/>
            <person name="Ke H.M."/>
            <person name="Chang L.Y."/>
            <person name="Hsu C.Y."/>
            <person name="Yang H.T."/>
            <person name="Sudianto E."/>
            <person name="Hsu M.H."/>
            <person name="Wu K.P."/>
            <person name="Wang L.N."/>
            <person name="Leebens-Mack J.H."/>
            <person name="Tsai I.J."/>
        </authorList>
    </citation>
    <scope>NUCLEOTIDE SEQUENCE [LARGE SCALE GENOMIC DNA]</scope>
    <source>
        <strain evidence="2">cv. Chaw 1501</strain>
        <tissue evidence="1">Young leaves</tissue>
    </source>
</reference>
<dbReference type="STRING" id="337451.A0A443Q1W1"/>
<dbReference type="EMBL" id="QPKB01000012">
    <property type="protein sequence ID" value="RWR96997.1"/>
    <property type="molecule type" value="Genomic_DNA"/>
</dbReference>
<dbReference type="PANTHER" id="PTHR31170:SF25">
    <property type="entry name" value="BNAA09G04570D PROTEIN"/>
    <property type="match status" value="1"/>
</dbReference>
<dbReference type="InterPro" id="IPR004158">
    <property type="entry name" value="DUF247_pln"/>
</dbReference>
<sequence>MENGDIKIWADSIREDLPRMKGQISDTGFIIPRVPERLRLGENYPYEPQIISFGPYHHGKPRLQAMEKYKWRYLEAILGRKKEIPLEHYINMMKEQETKIRSWYPDYFDINSSEEFVKMVLLDGCFVVEYLLRCHEDVLDELDSMDWMHAQIQYDILLLENQIPFFVLNKTFELLQVTPSPSMDVHSSPSSLTDMAISYLCRTTKQKANLPPPESVHHLLHLYHSFCLYTPKVERDSTTGMITIDGVTSEISAQVSSKDIPSATVLQEAGIKFMRRDVEGSSLDVTFSNGEMKIPPLRIAGRTKSRLRNLAIFEQFYPNFRSDKSFSAYVEFINCLVTTPEDVALLYEEGIIHTYYGNKYTADLLSQLNRGITVQPNHYLAPLRHSPCTHPSPNHLLWLLYFLVSTFTSISLTTSVSRMKRREDNGEACVLIPHPRISLISRGILSTKK</sequence>
<dbReference type="AlphaFoldDB" id="A0A443Q1W1"/>
<evidence type="ECO:0000313" key="2">
    <source>
        <dbReference type="Proteomes" id="UP000283530"/>
    </source>
</evidence>
<dbReference type="OrthoDB" id="672127at2759"/>
<gene>
    <name evidence="1" type="ORF">CKAN_02640400</name>
</gene>
<keyword evidence="2" id="KW-1185">Reference proteome</keyword>
<dbReference type="Proteomes" id="UP000283530">
    <property type="component" value="Unassembled WGS sequence"/>
</dbReference>
<dbReference type="PANTHER" id="PTHR31170">
    <property type="entry name" value="BNAC04G53230D PROTEIN"/>
    <property type="match status" value="1"/>
</dbReference>
<comment type="caution">
    <text evidence="1">The sequence shown here is derived from an EMBL/GenBank/DDBJ whole genome shotgun (WGS) entry which is preliminary data.</text>
</comment>
<organism evidence="1 2">
    <name type="scientific">Cinnamomum micranthum f. kanehirae</name>
    <dbReference type="NCBI Taxonomy" id="337451"/>
    <lineage>
        <taxon>Eukaryota</taxon>
        <taxon>Viridiplantae</taxon>
        <taxon>Streptophyta</taxon>
        <taxon>Embryophyta</taxon>
        <taxon>Tracheophyta</taxon>
        <taxon>Spermatophyta</taxon>
        <taxon>Magnoliopsida</taxon>
        <taxon>Magnoliidae</taxon>
        <taxon>Laurales</taxon>
        <taxon>Lauraceae</taxon>
        <taxon>Cinnamomum</taxon>
    </lineage>
</organism>
<dbReference type="Pfam" id="PF03140">
    <property type="entry name" value="DUF247"/>
    <property type="match status" value="1"/>
</dbReference>
<proteinExistence type="predicted"/>
<protein>
    <submittedName>
        <fullName evidence="1">UPF0481 protein</fullName>
    </submittedName>
</protein>